<dbReference type="Proteomes" id="UP000476009">
    <property type="component" value="Unassembled WGS sequence"/>
</dbReference>
<protein>
    <submittedName>
        <fullName evidence="3">Autotransporter outer membrane beta-barrel domain-containing protein</fullName>
    </submittedName>
</protein>
<dbReference type="Gene3D" id="2.40.128.130">
    <property type="entry name" value="Autotransporter beta-domain"/>
    <property type="match status" value="1"/>
</dbReference>
<dbReference type="InterPro" id="IPR005546">
    <property type="entry name" value="Autotransporte_beta"/>
</dbReference>
<feature type="domain" description="Autotransporter" evidence="2">
    <location>
        <begin position="443"/>
        <end position="712"/>
    </location>
</feature>
<dbReference type="EMBL" id="AACKNS010000003">
    <property type="protein sequence ID" value="EAK9993891.1"/>
    <property type="molecule type" value="Genomic_DNA"/>
</dbReference>
<gene>
    <name evidence="3" type="ORF">A9458_03380</name>
</gene>
<name>A0A6L1L145_CAMLA</name>
<dbReference type="RefSeq" id="WP_410689411.1">
    <property type="nucleotide sequence ID" value="NZ_CP176594.1"/>
</dbReference>
<evidence type="ECO:0000313" key="4">
    <source>
        <dbReference type="Proteomes" id="UP000476009"/>
    </source>
</evidence>
<proteinExistence type="predicted"/>
<evidence type="ECO:0000256" key="1">
    <source>
        <dbReference type="SAM" id="SignalP"/>
    </source>
</evidence>
<feature type="chain" id="PRO_5026752088" evidence="1">
    <location>
        <begin position="25"/>
        <end position="712"/>
    </location>
</feature>
<dbReference type="Pfam" id="PF03797">
    <property type="entry name" value="Autotransporter"/>
    <property type="match status" value="1"/>
</dbReference>
<reference evidence="3 4" key="1">
    <citation type="submission" date="2018-05" db="EMBL/GenBank/DDBJ databases">
        <authorList>
            <consortium name="PulseNet: The National Subtyping Network for Foodborne Disease Surveillance"/>
            <person name="Tarr C.L."/>
            <person name="Trees E."/>
            <person name="Katz L.S."/>
            <person name="Carleton-Romer H.A."/>
            <person name="Stroika S."/>
            <person name="Kucerova Z."/>
            <person name="Roache K.F."/>
            <person name="Sabol A.L."/>
            <person name="Besser J."/>
            <person name="Gerner-Smidt P."/>
        </authorList>
    </citation>
    <scope>NUCLEOTIDE SEQUENCE [LARGE SCALE GENOMIC DNA]</scope>
    <source>
        <strain evidence="3 4">D5625</strain>
    </source>
</reference>
<dbReference type="SMART" id="SM00869">
    <property type="entry name" value="Autotransporter"/>
    <property type="match status" value="1"/>
</dbReference>
<evidence type="ECO:0000313" key="3">
    <source>
        <dbReference type="EMBL" id="EAK9993891.1"/>
    </source>
</evidence>
<dbReference type="InterPro" id="IPR036709">
    <property type="entry name" value="Autotransporte_beta_dom_sf"/>
</dbReference>
<accession>A0A6L1L145</accession>
<dbReference type="SUPFAM" id="SSF103515">
    <property type="entry name" value="Autotransporter"/>
    <property type="match status" value="1"/>
</dbReference>
<comment type="caution">
    <text evidence="3">The sequence shown here is derived from an EMBL/GenBank/DDBJ whole genome shotgun (WGS) entry which is preliminary data.</text>
</comment>
<feature type="signal peptide" evidence="1">
    <location>
        <begin position="1"/>
        <end position="24"/>
    </location>
</feature>
<sequence>MKKLNRKIFLSACVATMVASSAHAVMGGVSFTDSNLKDENKNGNYSFIVDKDTGSIYNISSVIGSSFDGKTNKFINHLNIDAAKSTFNVGANGQDAEIGHYFDGEKDKFYSFNIKAKEIIFDGKNNALGQDTSLNVGNTGVIEGNLALLNGADLFISNGTLGSQSTNGSLLVKGNFSATNANLDFYGNHSFHITGKANITNSTFSATNAPVSENGIFLLSADGGFNKNITTSNTAGVYTAISTADALGLSAEEAKKYNESFDSIKVNIKDVDHEIKVVGNSLYISANVNTKAWNENIKTNGLAKSLKEAQKLALESMIAEYTRLMNEAPGVQPKADAKQDFTKADYQQIIRDLTGKMNAIDVNDKSPVFNNQIDAVLGSILTSNRQQAAGSALTDAMVGNAQQAKNVVNSARESANNSNRQGAIQVINLANEMAISTRMMQDRNQGENSVWSNAFGGANMIGSESDSVYGITLGIDRQFSDSVLFGAYLTYADSKLNYNSISQDADNLQFGAYSRITNGQHEFDIKTYAQFSYTDQERFLNGTSNKSDYTQTFLGASGAYGYVFNMGDKFDIKPLIGLNVYYGKTPDYTENGLWAQKVYSMDSFAASAEIGAEFRKGFDGGSYFYITPKIEQFFATSGNDFKGHFTGSSMNYHVAGAEKDKTFGKILIGSNISVTDRFSIDLSVGAKQILGNKDDNTDETYVTGNIGVKYSF</sequence>
<dbReference type="PROSITE" id="PS51208">
    <property type="entry name" value="AUTOTRANSPORTER"/>
    <property type="match status" value="1"/>
</dbReference>
<keyword evidence="1" id="KW-0732">Signal</keyword>
<organism evidence="3 4">
    <name type="scientific">Campylobacter lari</name>
    <dbReference type="NCBI Taxonomy" id="201"/>
    <lineage>
        <taxon>Bacteria</taxon>
        <taxon>Pseudomonadati</taxon>
        <taxon>Campylobacterota</taxon>
        <taxon>Epsilonproteobacteria</taxon>
        <taxon>Campylobacterales</taxon>
        <taxon>Campylobacteraceae</taxon>
        <taxon>Campylobacter</taxon>
    </lineage>
</organism>
<evidence type="ECO:0000259" key="2">
    <source>
        <dbReference type="PROSITE" id="PS51208"/>
    </source>
</evidence>
<dbReference type="AlphaFoldDB" id="A0A6L1L145"/>